<proteinExistence type="predicted"/>
<dbReference type="AlphaFoldDB" id="A0A0A8ZJA2"/>
<accession>A0A0A8ZJA2</accession>
<protein>
    <submittedName>
        <fullName evidence="1">Uncharacterized protein</fullName>
    </submittedName>
</protein>
<evidence type="ECO:0000313" key="1">
    <source>
        <dbReference type="EMBL" id="JAD37758.1"/>
    </source>
</evidence>
<reference evidence="1" key="1">
    <citation type="submission" date="2014-09" db="EMBL/GenBank/DDBJ databases">
        <authorList>
            <person name="Magalhaes I.L.F."/>
            <person name="Oliveira U."/>
            <person name="Santos F.R."/>
            <person name="Vidigal T.H.D.A."/>
            <person name="Brescovit A.D."/>
            <person name="Santos A.J."/>
        </authorList>
    </citation>
    <scope>NUCLEOTIDE SEQUENCE</scope>
    <source>
        <tissue evidence="1">Shoot tissue taken approximately 20 cm above the soil surface</tissue>
    </source>
</reference>
<reference evidence="1" key="2">
    <citation type="journal article" date="2015" name="Data Brief">
        <title>Shoot transcriptome of the giant reed, Arundo donax.</title>
        <authorList>
            <person name="Barrero R.A."/>
            <person name="Guerrero F.D."/>
            <person name="Moolhuijzen P."/>
            <person name="Goolsby J.A."/>
            <person name="Tidwell J."/>
            <person name="Bellgard S.E."/>
            <person name="Bellgard M.I."/>
        </authorList>
    </citation>
    <scope>NUCLEOTIDE SEQUENCE</scope>
    <source>
        <tissue evidence="1">Shoot tissue taken approximately 20 cm above the soil surface</tissue>
    </source>
</reference>
<organism evidence="1">
    <name type="scientific">Arundo donax</name>
    <name type="common">Giant reed</name>
    <name type="synonym">Donax arundinaceus</name>
    <dbReference type="NCBI Taxonomy" id="35708"/>
    <lineage>
        <taxon>Eukaryota</taxon>
        <taxon>Viridiplantae</taxon>
        <taxon>Streptophyta</taxon>
        <taxon>Embryophyta</taxon>
        <taxon>Tracheophyta</taxon>
        <taxon>Spermatophyta</taxon>
        <taxon>Magnoliopsida</taxon>
        <taxon>Liliopsida</taxon>
        <taxon>Poales</taxon>
        <taxon>Poaceae</taxon>
        <taxon>PACMAD clade</taxon>
        <taxon>Arundinoideae</taxon>
        <taxon>Arundineae</taxon>
        <taxon>Arundo</taxon>
    </lineage>
</organism>
<dbReference type="EMBL" id="GBRH01260137">
    <property type="protein sequence ID" value="JAD37758.1"/>
    <property type="molecule type" value="Transcribed_RNA"/>
</dbReference>
<name>A0A0A8ZJA2_ARUDO</name>
<sequence length="28" mass="3208">MFGVCVVWTKLKLCSIYTNRTFSALQTP</sequence>